<dbReference type="PANTHER" id="PTHR11941:SF169">
    <property type="entry name" value="(7AS)-7A-METHYL-1,5-DIOXO-2,3,5,6,7,7A-HEXAHYDRO-1H-INDENE-CARBOXYL-COA HYDROLASE"/>
    <property type="match status" value="1"/>
</dbReference>
<comment type="catalytic activity">
    <reaction evidence="6">
        <text>a (3S)-3-hydroxyacyl-CoA = a (2E)-enoyl-CoA + H2O</text>
        <dbReference type="Rhea" id="RHEA:16105"/>
        <dbReference type="ChEBI" id="CHEBI:15377"/>
        <dbReference type="ChEBI" id="CHEBI:57318"/>
        <dbReference type="ChEBI" id="CHEBI:58856"/>
        <dbReference type="EC" id="4.2.1.17"/>
    </reaction>
</comment>
<keyword evidence="4" id="KW-0443">Lipid metabolism</keyword>
<dbReference type="NCBIfam" id="NF005891">
    <property type="entry name" value="PRK07854.1"/>
    <property type="match status" value="1"/>
</dbReference>
<comment type="catalytic activity">
    <reaction evidence="7">
        <text>a 4-saturated-(3S)-3-hydroxyacyl-CoA = a (3E)-enoyl-CoA + H2O</text>
        <dbReference type="Rhea" id="RHEA:20724"/>
        <dbReference type="ChEBI" id="CHEBI:15377"/>
        <dbReference type="ChEBI" id="CHEBI:58521"/>
        <dbReference type="ChEBI" id="CHEBI:137480"/>
        <dbReference type="EC" id="4.2.1.17"/>
    </reaction>
</comment>
<dbReference type="InterPro" id="IPR018376">
    <property type="entry name" value="Enoyl-CoA_hyd/isom_CS"/>
</dbReference>
<evidence type="ECO:0000313" key="10">
    <source>
        <dbReference type="Proteomes" id="UP000186218"/>
    </source>
</evidence>
<dbReference type="PANTHER" id="PTHR11941">
    <property type="entry name" value="ENOYL-COA HYDRATASE-RELATED"/>
    <property type="match status" value="1"/>
</dbReference>
<dbReference type="AlphaFoldDB" id="A0A1N7DFF1"/>
<dbReference type="RefSeq" id="WP_076476497.1">
    <property type="nucleotide sequence ID" value="NZ_FTNT01000002.1"/>
</dbReference>
<dbReference type="CDD" id="cd06558">
    <property type="entry name" value="crotonase-like"/>
    <property type="match status" value="1"/>
</dbReference>
<comment type="function">
    <text evidence="1">Could possibly oxidize fatty acids using specific components.</text>
</comment>
<evidence type="ECO:0000256" key="1">
    <source>
        <dbReference type="ARBA" id="ARBA00002994"/>
    </source>
</evidence>
<keyword evidence="5" id="KW-0456">Lyase</keyword>
<evidence type="ECO:0000256" key="4">
    <source>
        <dbReference type="ARBA" id="ARBA00023098"/>
    </source>
</evidence>
<sequence length="243" mass="25344">MIGTSRDGAVTTIELQRDDKRNALDGRVVDGLAAAFAAAVEDGTRAVVLTGRGPVFCAGADLSGPVYDQSFLHELQRVLALIEVVPVPVIAALNGSALGAGLQLAMAADLRVMAPGAFVGIPAAKIGVAVDEWTVRRLISLVGAGTARGMTIGCDLLSAERAFEIGFANRLGTVADAQAWAATIAELAPLTLQHYKLVFNGDGARGPAPADHEAAMLRAWTSADLDEGRMARSEKRVARFQGR</sequence>
<accession>A0A1N7DFF1</accession>
<dbReference type="InterPro" id="IPR001753">
    <property type="entry name" value="Enoyl-CoA_hydra/iso"/>
</dbReference>
<gene>
    <name evidence="9" type="ORF">SAMN05445060_0592</name>
</gene>
<evidence type="ECO:0000313" key="9">
    <source>
        <dbReference type="EMBL" id="SIR74475.1"/>
    </source>
</evidence>
<dbReference type="InterPro" id="IPR029045">
    <property type="entry name" value="ClpP/crotonase-like_dom_sf"/>
</dbReference>
<evidence type="ECO:0000256" key="7">
    <source>
        <dbReference type="ARBA" id="ARBA00023717"/>
    </source>
</evidence>
<evidence type="ECO:0000256" key="6">
    <source>
        <dbReference type="ARBA" id="ARBA00023709"/>
    </source>
</evidence>
<dbReference type="GO" id="GO:0004300">
    <property type="term" value="F:enoyl-CoA hydratase activity"/>
    <property type="evidence" value="ECO:0007669"/>
    <property type="project" value="UniProtKB-EC"/>
</dbReference>
<dbReference type="STRING" id="1344003.SAMN05445060_0592"/>
<comment type="similarity">
    <text evidence="2 8">Belongs to the enoyl-CoA hydratase/isomerase family.</text>
</comment>
<dbReference type="PROSITE" id="PS00166">
    <property type="entry name" value="ENOYL_COA_HYDRATASE"/>
    <property type="match status" value="1"/>
</dbReference>
<evidence type="ECO:0000256" key="3">
    <source>
        <dbReference type="ARBA" id="ARBA00022832"/>
    </source>
</evidence>
<organism evidence="9 10">
    <name type="scientific">Williamsia sterculiae</name>
    <dbReference type="NCBI Taxonomy" id="1344003"/>
    <lineage>
        <taxon>Bacteria</taxon>
        <taxon>Bacillati</taxon>
        <taxon>Actinomycetota</taxon>
        <taxon>Actinomycetes</taxon>
        <taxon>Mycobacteriales</taxon>
        <taxon>Nocardiaceae</taxon>
        <taxon>Williamsia</taxon>
    </lineage>
</organism>
<dbReference type="Pfam" id="PF00378">
    <property type="entry name" value="ECH_1"/>
    <property type="match status" value="1"/>
</dbReference>
<protein>
    <submittedName>
        <fullName evidence="9">Enoyl-CoA hydratase</fullName>
    </submittedName>
</protein>
<evidence type="ECO:0000256" key="8">
    <source>
        <dbReference type="RuleBase" id="RU003707"/>
    </source>
</evidence>
<reference evidence="9 10" key="1">
    <citation type="submission" date="2017-01" db="EMBL/GenBank/DDBJ databases">
        <authorList>
            <person name="Mah S.A."/>
            <person name="Swanson W.J."/>
            <person name="Moy G.W."/>
            <person name="Vacquier V.D."/>
        </authorList>
    </citation>
    <scope>NUCLEOTIDE SEQUENCE [LARGE SCALE GENOMIC DNA]</scope>
    <source>
        <strain evidence="9 10">CPCC 203464</strain>
    </source>
</reference>
<evidence type="ECO:0000256" key="2">
    <source>
        <dbReference type="ARBA" id="ARBA00005254"/>
    </source>
</evidence>
<keyword evidence="3" id="KW-0276">Fatty acid metabolism</keyword>
<evidence type="ECO:0000256" key="5">
    <source>
        <dbReference type="ARBA" id="ARBA00023239"/>
    </source>
</evidence>
<dbReference type="SUPFAM" id="SSF52096">
    <property type="entry name" value="ClpP/crotonase"/>
    <property type="match status" value="1"/>
</dbReference>
<proteinExistence type="inferred from homology"/>
<dbReference type="EMBL" id="FTNT01000002">
    <property type="protein sequence ID" value="SIR74475.1"/>
    <property type="molecule type" value="Genomic_DNA"/>
</dbReference>
<name>A0A1N7DFF1_9NOCA</name>
<dbReference type="Gene3D" id="3.90.226.10">
    <property type="entry name" value="2-enoyl-CoA Hydratase, Chain A, domain 1"/>
    <property type="match status" value="1"/>
</dbReference>
<dbReference type="OrthoDB" id="3569436at2"/>
<dbReference type="GO" id="GO:0006635">
    <property type="term" value="P:fatty acid beta-oxidation"/>
    <property type="evidence" value="ECO:0007669"/>
    <property type="project" value="TreeGrafter"/>
</dbReference>
<dbReference type="Proteomes" id="UP000186218">
    <property type="component" value="Unassembled WGS sequence"/>
</dbReference>
<keyword evidence="10" id="KW-1185">Reference proteome</keyword>